<gene>
    <name evidence="1" type="primary">PRKAA1</name>
    <name evidence="1" type="ORF">SNAT2548_LOCUS1670</name>
</gene>
<dbReference type="OrthoDB" id="412388at2759"/>
<protein>
    <submittedName>
        <fullName evidence="1">PRKAA1 protein</fullName>
    </submittedName>
</protein>
<organism evidence="1 2">
    <name type="scientific">Symbiodinium natans</name>
    <dbReference type="NCBI Taxonomy" id="878477"/>
    <lineage>
        <taxon>Eukaryota</taxon>
        <taxon>Sar</taxon>
        <taxon>Alveolata</taxon>
        <taxon>Dinophyceae</taxon>
        <taxon>Suessiales</taxon>
        <taxon>Symbiodiniaceae</taxon>
        <taxon>Symbiodinium</taxon>
    </lineage>
</organism>
<sequence length="202" mass="22500">MLKQKNRTGVIAADLAIQGFNRGNTVLALGPEKYRSTKSQFWKDTEELERFPPKYQDQQDVFEEYLHNGSLSPSRHQLALKSSSGLMELHYDTMRKRAKERAAHPVQKKLPSMDRAYSACAGYSGLIPGKISGNIVGCSWREGSRLALETQGQFFKPPMSGLVFSLKRRTLSRSASLPGVDGMNASKMNASTLKLDDRSAFP</sequence>
<reference evidence="1" key="1">
    <citation type="submission" date="2021-02" db="EMBL/GenBank/DDBJ databases">
        <authorList>
            <person name="Dougan E. K."/>
            <person name="Rhodes N."/>
            <person name="Thang M."/>
            <person name="Chan C."/>
        </authorList>
    </citation>
    <scope>NUCLEOTIDE SEQUENCE</scope>
</reference>
<dbReference type="Proteomes" id="UP000604046">
    <property type="component" value="Unassembled WGS sequence"/>
</dbReference>
<accession>A0A812HKX8</accession>
<evidence type="ECO:0000313" key="1">
    <source>
        <dbReference type="EMBL" id="CAE6953687.1"/>
    </source>
</evidence>
<name>A0A812HKX8_9DINO</name>
<dbReference type="AlphaFoldDB" id="A0A812HKX8"/>
<comment type="caution">
    <text evidence="1">The sequence shown here is derived from an EMBL/GenBank/DDBJ whole genome shotgun (WGS) entry which is preliminary data.</text>
</comment>
<evidence type="ECO:0000313" key="2">
    <source>
        <dbReference type="Proteomes" id="UP000604046"/>
    </source>
</evidence>
<dbReference type="EMBL" id="CAJNDS010000094">
    <property type="protein sequence ID" value="CAE6953687.1"/>
    <property type="molecule type" value="Genomic_DNA"/>
</dbReference>
<proteinExistence type="predicted"/>
<keyword evidence="2" id="KW-1185">Reference proteome</keyword>